<feature type="domain" description="PITH" evidence="3">
    <location>
        <begin position="19"/>
        <end position="191"/>
    </location>
</feature>
<dbReference type="PROSITE" id="PS51532">
    <property type="entry name" value="PITH"/>
    <property type="match status" value="1"/>
</dbReference>
<dbReference type="InterPro" id="IPR010400">
    <property type="entry name" value="PITH_dom"/>
</dbReference>
<dbReference type="EMBL" id="WTPW01000095">
    <property type="protein sequence ID" value="KAF0548794.1"/>
    <property type="molecule type" value="Genomic_DNA"/>
</dbReference>
<dbReference type="SUPFAM" id="SSF49785">
    <property type="entry name" value="Galactose-binding domain-like"/>
    <property type="match status" value="1"/>
</dbReference>
<dbReference type="Proteomes" id="UP000439903">
    <property type="component" value="Unassembled WGS sequence"/>
</dbReference>
<evidence type="ECO:0000259" key="3">
    <source>
        <dbReference type="PROSITE" id="PS51532"/>
    </source>
</evidence>
<comment type="caution">
    <text evidence="4">The sequence shown here is derived from an EMBL/GenBank/DDBJ whole genome shotgun (WGS) entry which is preliminary data.</text>
</comment>
<organism evidence="4 5">
    <name type="scientific">Gigaspora margarita</name>
    <dbReference type="NCBI Taxonomy" id="4874"/>
    <lineage>
        <taxon>Eukaryota</taxon>
        <taxon>Fungi</taxon>
        <taxon>Fungi incertae sedis</taxon>
        <taxon>Mucoromycota</taxon>
        <taxon>Glomeromycotina</taxon>
        <taxon>Glomeromycetes</taxon>
        <taxon>Diversisporales</taxon>
        <taxon>Gigasporaceae</taxon>
        <taxon>Gigaspora</taxon>
    </lineage>
</organism>
<dbReference type="Pfam" id="PF06201">
    <property type="entry name" value="PITH"/>
    <property type="match status" value="1"/>
</dbReference>
<sequence>MSHCHDEHESHEHEDEHSHDGPDRGTETSLYSRIDRENVRCLNESSPGLGKNVIKPWHERNDTTKFVESDVDEQLILFIPFTGSVKLKSISIKSGPGNSCPSKMKAYINREDIDFDTVDSYAATQEWELISSPDNIEYVTRMTKMYNVRNLTLYFPENFGDDVTRIFYIGLKGEWTEIKSDQIITIYESTPNPADHKNPTEDERIHHTIN</sequence>
<dbReference type="PANTHER" id="PTHR12175">
    <property type="entry name" value="AD039 HT014 THIOREDOXIN FAMILY TRP26"/>
    <property type="match status" value="1"/>
</dbReference>
<comment type="similarity">
    <text evidence="1">Belongs to the PITHD1 family.</text>
</comment>
<evidence type="ECO:0000313" key="4">
    <source>
        <dbReference type="EMBL" id="KAF0548794.1"/>
    </source>
</evidence>
<dbReference type="Gene3D" id="2.60.120.470">
    <property type="entry name" value="PITH domain"/>
    <property type="match status" value="1"/>
</dbReference>
<keyword evidence="5" id="KW-1185">Reference proteome</keyword>
<feature type="region of interest" description="Disordered" evidence="2">
    <location>
        <begin position="1"/>
        <end position="30"/>
    </location>
</feature>
<name>A0A8H4ESX1_GIGMA</name>
<feature type="compositionally biased region" description="Basic and acidic residues" evidence="2">
    <location>
        <begin position="1"/>
        <end position="26"/>
    </location>
</feature>
<feature type="compositionally biased region" description="Basic and acidic residues" evidence="2">
    <location>
        <begin position="194"/>
        <end position="210"/>
    </location>
</feature>
<dbReference type="InterPro" id="IPR037047">
    <property type="entry name" value="PITH_dom_sf"/>
</dbReference>
<dbReference type="InterPro" id="IPR008979">
    <property type="entry name" value="Galactose-bd-like_sf"/>
</dbReference>
<proteinExistence type="inferred from homology"/>
<dbReference type="InterPro" id="IPR045099">
    <property type="entry name" value="PITH1-like"/>
</dbReference>
<protein>
    <submittedName>
        <fullName evidence="4">DUF1000-domain-containing protein</fullName>
    </submittedName>
</protein>
<dbReference type="GO" id="GO:0005634">
    <property type="term" value="C:nucleus"/>
    <property type="evidence" value="ECO:0007669"/>
    <property type="project" value="TreeGrafter"/>
</dbReference>
<evidence type="ECO:0000313" key="5">
    <source>
        <dbReference type="Proteomes" id="UP000439903"/>
    </source>
</evidence>
<dbReference type="OrthoDB" id="2635at2759"/>
<gene>
    <name evidence="4" type="ORF">F8M41_025807</name>
</gene>
<evidence type="ECO:0000256" key="1">
    <source>
        <dbReference type="ARBA" id="ARBA00025788"/>
    </source>
</evidence>
<dbReference type="AlphaFoldDB" id="A0A8H4ESX1"/>
<feature type="region of interest" description="Disordered" evidence="2">
    <location>
        <begin position="189"/>
        <end position="210"/>
    </location>
</feature>
<evidence type="ECO:0000256" key="2">
    <source>
        <dbReference type="SAM" id="MobiDB-lite"/>
    </source>
</evidence>
<reference evidence="4 5" key="1">
    <citation type="journal article" date="2019" name="Environ. Microbiol.">
        <title>At the nexus of three kingdoms: the genome of the mycorrhizal fungus Gigaspora margarita provides insights into plant, endobacterial and fungal interactions.</title>
        <authorList>
            <person name="Venice F."/>
            <person name="Ghignone S."/>
            <person name="Salvioli di Fossalunga A."/>
            <person name="Amselem J."/>
            <person name="Novero M."/>
            <person name="Xianan X."/>
            <person name="Sedzielewska Toro K."/>
            <person name="Morin E."/>
            <person name="Lipzen A."/>
            <person name="Grigoriev I.V."/>
            <person name="Henrissat B."/>
            <person name="Martin F.M."/>
            <person name="Bonfante P."/>
        </authorList>
    </citation>
    <scope>NUCLEOTIDE SEQUENCE [LARGE SCALE GENOMIC DNA]</scope>
    <source>
        <strain evidence="4 5">BEG34</strain>
    </source>
</reference>
<dbReference type="PANTHER" id="PTHR12175:SF1">
    <property type="entry name" value="PITH DOMAIN-CONTAINING PROTEIN 1"/>
    <property type="match status" value="1"/>
</dbReference>
<accession>A0A8H4ESX1</accession>
<dbReference type="GO" id="GO:0005737">
    <property type="term" value="C:cytoplasm"/>
    <property type="evidence" value="ECO:0007669"/>
    <property type="project" value="UniProtKB-ARBA"/>
</dbReference>